<evidence type="ECO:0000259" key="6">
    <source>
        <dbReference type="Pfam" id="PF22780"/>
    </source>
</evidence>
<dbReference type="InterPro" id="IPR057661">
    <property type="entry name" value="RsdA/BaiN/AoA(So)_Rossmann"/>
</dbReference>
<keyword evidence="2" id="KW-0285">Flavoprotein</keyword>
<evidence type="ECO:0000256" key="3">
    <source>
        <dbReference type="ARBA" id="ARBA00022827"/>
    </source>
</evidence>
<proteinExistence type="predicted"/>
<keyword evidence="4" id="KW-1133">Transmembrane helix</keyword>
<reference evidence="7" key="2">
    <citation type="submission" date="2021-04" db="EMBL/GenBank/DDBJ databases">
        <authorList>
            <person name="Gilroy R."/>
        </authorList>
    </citation>
    <scope>NUCLEOTIDE SEQUENCE</scope>
    <source>
        <strain evidence="7">CHK33-5263</strain>
    </source>
</reference>
<keyword evidence="3" id="KW-0274">FAD</keyword>
<dbReference type="Pfam" id="PF22780">
    <property type="entry name" value="HI0933_like_1st"/>
    <property type="match status" value="1"/>
</dbReference>
<keyword evidence="4" id="KW-0472">Membrane</keyword>
<evidence type="ECO:0000256" key="1">
    <source>
        <dbReference type="ARBA" id="ARBA00001974"/>
    </source>
</evidence>
<evidence type="ECO:0000256" key="2">
    <source>
        <dbReference type="ARBA" id="ARBA00022630"/>
    </source>
</evidence>
<dbReference type="PANTHER" id="PTHR42887:SF2">
    <property type="entry name" value="OS12G0638800 PROTEIN"/>
    <property type="match status" value="1"/>
</dbReference>
<feature type="transmembrane region" description="Helical" evidence="4">
    <location>
        <begin position="12"/>
        <end position="32"/>
    </location>
</feature>
<dbReference type="PANTHER" id="PTHR42887">
    <property type="entry name" value="OS12G0638800 PROTEIN"/>
    <property type="match status" value="1"/>
</dbReference>
<sequence length="413" mass="44595">MANTCEDKKKKVIIIGGGASGLMAAYTAAMTGKQVVLLEKNEKLGKKIYITGKGRCNLTNDCTPEDFLSHVVNGDKFLIRAIHRFSPAMTMDFFEKHGLPLKVERGNRVFPVSDHASDVTKTLTRACEGAGVTIRLNETVEEIVTEGGGVHAVRSDRGEYNCDAVIVATGGLSYPSTGSTGDGYRFAERAGHTCVPCVPSLVGVELMENVGAAQGVSLKNVSLTAKRGAKTIYSEQGELLFTHYGISGPLVLTLSALINRLPMHNLTFYLDFKPALEEETLDQRLLRDFAERKNEQMKNVMRGLLPAGAVQLVLNAARVSGVKQANAVAKEERRRLLQALKALPLTPKQLRGFQEAVITSGGVSLKEIDPSTMESKKVKGLFFCGEVLDCDAFTGGFNLQIAFSTGYTAGMNA</sequence>
<feature type="domain" description="RsdA/BaiN/AoA(So)-like Rossmann fold-like" evidence="5">
    <location>
        <begin position="11"/>
        <end position="411"/>
    </location>
</feature>
<dbReference type="InterPro" id="IPR055178">
    <property type="entry name" value="RsdA/BaiN/AoA(So)-like_dom"/>
</dbReference>
<protein>
    <submittedName>
        <fullName evidence="7">NAD(P)/FAD-dependent oxidoreductase</fullName>
    </submittedName>
</protein>
<dbReference type="Gene3D" id="3.50.50.60">
    <property type="entry name" value="FAD/NAD(P)-binding domain"/>
    <property type="match status" value="1"/>
</dbReference>
<dbReference type="PRINTS" id="PR00368">
    <property type="entry name" value="FADPNR"/>
</dbReference>
<keyword evidence="4" id="KW-0812">Transmembrane</keyword>
<evidence type="ECO:0000256" key="4">
    <source>
        <dbReference type="SAM" id="Phobius"/>
    </source>
</evidence>
<feature type="domain" description="RsdA/BaiN/AoA(So)-like insert" evidence="6">
    <location>
        <begin position="199"/>
        <end position="357"/>
    </location>
</feature>
<dbReference type="Pfam" id="PF03486">
    <property type="entry name" value="HI0933_like"/>
    <property type="match status" value="1"/>
</dbReference>
<dbReference type="Gene3D" id="1.10.8.260">
    <property type="entry name" value="HI0933 insert domain-like"/>
    <property type="match status" value="1"/>
</dbReference>
<dbReference type="InterPro" id="IPR004792">
    <property type="entry name" value="BaiN-like"/>
</dbReference>
<dbReference type="EMBL" id="DXBS01000053">
    <property type="protein sequence ID" value="HIZ24351.1"/>
    <property type="molecule type" value="Genomic_DNA"/>
</dbReference>
<accession>A0A9D2DVX3</accession>
<evidence type="ECO:0000313" key="8">
    <source>
        <dbReference type="Proteomes" id="UP000824044"/>
    </source>
</evidence>
<organism evidence="7 8">
    <name type="scientific">Candidatus Gallimonas intestinigallinarum</name>
    <dbReference type="NCBI Taxonomy" id="2838604"/>
    <lineage>
        <taxon>Bacteria</taxon>
        <taxon>Bacillati</taxon>
        <taxon>Bacillota</taxon>
        <taxon>Clostridia</taxon>
        <taxon>Candidatus Gallimonas</taxon>
    </lineage>
</organism>
<evidence type="ECO:0000313" key="7">
    <source>
        <dbReference type="EMBL" id="HIZ24351.1"/>
    </source>
</evidence>
<dbReference type="PRINTS" id="PR00411">
    <property type="entry name" value="PNDRDTASEI"/>
</dbReference>
<reference evidence="7" key="1">
    <citation type="journal article" date="2021" name="PeerJ">
        <title>Extensive microbial diversity within the chicken gut microbiome revealed by metagenomics and culture.</title>
        <authorList>
            <person name="Gilroy R."/>
            <person name="Ravi A."/>
            <person name="Getino M."/>
            <person name="Pursley I."/>
            <person name="Horton D.L."/>
            <person name="Alikhan N.F."/>
            <person name="Baker D."/>
            <person name="Gharbi K."/>
            <person name="Hall N."/>
            <person name="Watson M."/>
            <person name="Adriaenssens E.M."/>
            <person name="Foster-Nyarko E."/>
            <person name="Jarju S."/>
            <person name="Secka A."/>
            <person name="Antonio M."/>
            <person name="Oren A."/>
            <person name="Chaudhuri R.R."/>
            <person name="La Ragione R."/>
            <person name="Hildebrand F."/>
            <person name="Pallen M.J."/>
        </authorList>
    </citation>
    <scope>NUCLEOTIDE SEQUENCE</scope>
    <source>
        <strain evidence="7">CHK33-5263</strain>
    </source>
</reference>
<comment type="caution">
    <text evidence="7">The sequence shown here is derived from an EMBL/GenBank/DDBJ whole genome shotgun (WGS) entry which is preliminary data.</text>
</comment>
<comment type="cofactor">
    <cofactor evidence="1">
        <name>FAD</name>
        <dbReference type="ChEBI" id="CHEBI:57692"/>
    </cofactor>
</comment>
<dbReference type="Gene3D" id="2.40.30.10">
    <property type="entry name" value="Translation factors"/>
    <property type="match status" value="1"/>
</dbReference>
<dbReference type="SUPFAM" id="SSF160996">
    <property type="entry name" value="HI0933 insert domain-like"/>
    <property type="match status" value="1"/>
</dbReference>
<name>A0A9D2DVX3_9FIRM</name>
<dbReference type="InterPro" id="IPR036188">
    <property type="entry name" value="FAD/NAD-bd_sf"/>
</dbReference>
<gene>
    <name evidence="7" type="ORF">H9812_02600</name>
</gene>
<dbReference type="NCBIfam" id="TIGR00275">
    <property type="entry name" value="aminoacetone oxidase family FAD-binding enzyme"/>
    <property type="match status" value="1"/>
</dbReference>
<dbReference type="InterPro" id="IPR023166">
    <property type="entry name" value="BaiN-like_dom_sf"/>
</dbReference>
<dbReference type="AlphaFoldDB" id="A0A9D2DVX3"/>
<dbReference type="SUPFAM" id="SSF51905">
    <property type="entry name" value="FAD/NAD(P)-binding domain"/>
    <property type="match status" value="1"/>
</dbReference>
<dbReference type="Proteomes" id="UP000824044">
    <property type="component" value="Unassembled WGS sequence"/>
</dbReference>
<evidence type="ECO:0000259" key="5">
    <source>
        <dbReference type="Pfam" id="PF03486"/>
    </source>
</evidence>